<feature type="compositionally biased region" description="Gly residues" evidence="1">
    <location>
        <begin position="419"/>
        <end position="434"/>
    </location>
</feature>
<dbReference type="EMBL" id="JAEUGD010000065">
    <property type="protein sequence ID" value="MBL6448809.1"/>
    <property type="molecule type" value="Genomic_DNA"/>
</dbReference>
<evidence type="ECO:0000256" key="1">
    <source>
        <dbReference type="SAM" id="MobiDB-lite"/>
    </source>
</evidence>
<dbReference type="RefSeq" id="WP_202858348.1">
    <property type="nucleotide sequence ID" value="NZ_JAEUGD010000065.1"/>
</dbReference>
<keyword evidence="3" id="KW-1185">Reference proteome</keyword>
<feature type="region of interest" description="Disordered" evidence="1">
    <location>
        <begin position="358"/>
        <end position="391"/>
    </location>
</feature>
<dbReference type="Proteomes" id="UP000614216">
    <property type="component" value="Unassembled WGS sequence"/>
</dbReference>
<reference evidence="2" key="1">
    <citation type="submission" date="2021-01" db="EMBL/GenBank/DDBJ databases">
        <title>Fulvivirga kasyanovii gen. nov., sp nov., a novel member of the phylum Bacteroidetes isolated from seawater in a mussel farm.</title>
        <authorList>
            <person name="Zhao L.-H."/>
            <person name="Wang Z.-J."/>
        </authorList>
    </citation>
    <scope>NUCLEOTIDE SEQUENCE</scope>
    <source>
        <strain evidence="2">29W222</strain>
    </source>
</reference>
<feature type="compositionally biased region" description="Gly residues" evidence="1">
    <location>
        <begin position="267"/>
        <end position="277"/>
    </location>
</feature>
<feature type="region of interest" description="Disordered" evidence="1">
    <location>
        <begin position="248"/>
        <end position="298"/>
    </location>
</feature>
<proteinExistence type="predicted"/>
<evidence type="ECO:0000313" key="2">
    <source>
        <dbReference type="EMBL" id="MBL6448809.1"/>
    </source>
</evidence>
<sequence length="465" mass="48886">MSLLNHLLLYRLAPRFFLIYVLYCLLLQQATAQDIRTKKNVKKIESIEAMYPTDSGLYVVGSHVPLIVKAQQKKNKETITTGTSNNKIDWTAYAVEVEGGSFKNGLVHVAPKRSDIPNEGVKVKVGVIMRPEFKDELIIPVHEISSIDLNYTPTQDPLSYTLNLSARLYNEETITSKSSSFSWDILNFTANGGVFKDGIITLSETDHRHMRNNTIGVNAQLVADKAINDTIQIPQDFKNKIVAFYGGRSGRNGRDGRSGNSGKDGKGGGGQGSGRDGSPGSRGQDGGDGDDGGNGENVEVYVSLSGSYVNEVPILNVHIKSTTSHKEHYLKINSDNSYLSIIANGGWGGSGGNGGNGGNGGSGGSSGSSNYTNGKSGNGGDGGNGGHGGDGGDGGNVRVYIDPAAKPYINAITILSKGGEGGSNSAGGNGGQGENRGNSGRQGEKGYAGADGTIEYIDQKVSLDW</sequence>
<organism evidence="2 3">
    <name type="scientific">Fulvivirga marina</name>
    <dbReference type="NCBI Taxonomy" id="2494733"/>
    <lineage>
        <taxon>Bacteria</taxon>
        <taxon>Pseudomonadati</taxon>
        <taxon>Bacteroidota</taxon>
        <taxon>Cytophagia</taxon>
        <taxon>Cytophagales</taxon>
        <taxon>Fulvivirgaceae</taxon>
        <taxon>Fulvivirga</taxon>
    </lineage>
</organism>
<protein>
    <recommendedName>
        <fullName evidence="4">Collagen-like protein</fullName>
    </recommendedName>
</protein>
<evidence type="ECO:0008006" key="4">
    <source>
        <dbReference type="Google" id="ProtNLM"/>
    </source>
</evidence>
<evidence type="ECO:0000313" key="3">
    <source>
        <dbReference type="Proteomes" id="UP000614216"/>
    </source>
</evidence>
<name>A0A937FZ30_9BACT</name>
<accession>A0A937FZ30</accession>
<feature type="compositionally biased region" description="Gly residues" evidence="1">
    <location>
        <begin position="376"/>
        <end position="391"/>
    </location>
</feature>
<comment type="caution">
    <text evidence="2">The sequence shown here is derived from an EMBL/GenBank/DDBJ whole genome shotgun (WGS) entry which is preliminary data.</text>
</comment>
<feature type="region of interest" description="Disordered" evidence="1">
    <location>
        <begin position="419"/>
        <end position="453"/>
    </location>
</feature>
<dbReference type="PRINTS" id="PR01228">
    <property type="entry name" value="EGGSHELL"/>
</dbReference>
<dbReference type="AlphaFoldDB" id="A0A937FZ30"/>
<gene>
    <name evidence="2" type="ORF">JMN32_21030</name>
</gene>